<accession>A0ACC6A0S1</accession>
<protein>
    <submittedName>
        <fullName evidence="1">Uncharacterized protein</fullName>
    </submittedName>
</protein>
<sequence length="98" mass="11009">MSLVTDVAQALREHGLTAAITGLIAGLFALAAGVTRRAFTNEAMLQRLDHELTEERDRVDKQRAEDRKIDADRLSSIETDIRDIRDLLFQAFQRGKGE</sequence>
<gene>
    <name evidence="1" type="ORF">M8744_16645</name>
</gene>
<name>A0ACC6A0S1_9RHOB</name>
<comment type="caution">
    <text evidence="1">The sequence shown here is derived from an EMBL/GenBank/DDBJ whole genome shotgun (WGS) entry which is preliminary data.</text>
</comment>
<evidence type="ECO:0000313" key="1">
    <source>
        <dbReference type="EMBL" id="MCM2563778.1"/>
    </source>
</evidence>
<evidence type="ECO:0000313" key="2">
    <source>
        <dbReference type="Proteomes" id="UP001203036"/>
    </source>
</evidence>
<reference evidence="1" key="1">
    <citation type="submission" date="2022-06" db="EMBL/GenBank/DDBJ databases">
        <title>Lutimaribacter sp. EGI FJ00013, a novel bacterium isolated from a salt lake sediment enrichment.</title>
        <authorList>
            <person name="Gao L."/>
            <person name="Fang B.-Z."/>
            <person name="Li W.-J."/>
        </authorList>
    </citation>
    <scope>NUCLEOTIDE SEQUENCE</scope>
    <source>
        <strain evidence="1">EGI FJ00013</strain>
    </source>
</reference>
<organism evidence="1 2">
    <name type="scientific">Lutimaribacter degradans</name>
    <dbReference type="NCBI Taxonomy" id="2945989"/>
    <lineage>
        <taxon>Bacteria</taxon>
        <taxon>Pseudomonadati</taxon>
        <taxon>Pseudomonadota</taxon>
        <taxon>Alphaproteobacteria</taxon>
        <taxon>Rhodobacterales</taxon>
        <taxon>Roseobacteraceae</taxon>
        <taxon>Lutimaribacter</taxon>
    </lineage>
</organism>
<dbReference type="Proteomes" id="UP001203036">
    <property type="component" value="Unassembled WGS sequence"/>
</dbReference>
<dbReference type="EMBL" id="JAMQGO010000017">
    <property type="protein sequence ID" value="MCM2563778.1"/>
    <property type="molecule type" value="Genomic_DNA"/>
</dbReference>
<proteinExistence type="predicted"/>
<keyword evidence="2" id="KW-1185">Reference proteome</keyword>